<reference evidence="3 4" key="1">
    <citation type="submission" date="2021-04" db="EMBL/GenBank/DDBJ databases">
        <authorList>
            <person name="De Guttry C."/>
            <person name="Zahm M."/>
            <person name="Klopp C."/>
            <person name="Cabau C."/>
            <person name="Louis A."/>
            <person name="Berthelot C."/>
            <person name="Parey E."/>
            <person name="Roest Crollius H."/>
            <person name="Montfort J."/>
            <person name="Robinson-Rechavi M."/>
            <person name="Bucao C."/>
            <person name="Bouchez O."/>
            <person name="Gislard M."/>
            <person name="Lluch J."/>
            <person name="Milhes M."/>
            <person name="Lampietro C."/>
            <person name="Lopez Roques C."/>
            <person name="Donnadieu C."/>
            <person name="Braasch I."/>
            <person name="Desvignes T."/>
            <person name="Postlethwait J."/>
            <person name="Bobe J."/>
            <person name="Wedekind C."/>
            <person name="Guiguen Y."/>
        </authorList>
    </citation>
    <scope>NUCLEOTIDE SEQUENCE [LARGE SCALE GENOMIC DNA]</scope>
    <source>
        <strain evidence="3">Cs_M1</strain>
        <tissue evidence="3">Blood</tissue>
    </source>
</reference>
<keyword evidence="1" id="KW-0812">Transmembrane</keyword>
<evidence type="ECO:0000313" key="4">
    <source>
        <dbReference type="Proteomes" id="UP001356427"/>
    </source>
</evidence>
<protein>
    <submittedName>
        <fullName evidence="3">Uncharacterized protein</fullName>
    </submittedName>
</protein>
<name>A0AAN8KGT4_9TELE</name>
<proteinExistence type="predicted"/>
<accession>A0AAN8KGT4</accession>
<sequence length="176" mass="20266">MCKLSLFILLLIQVPASARVWVNQWSLKNSYIAGETATLYCNITSDQEKIIFCRMKWVIKDQGDLLKAESYKHRVNMSSTNTAASMTWRNLTLKDTMPTCIAQCHIDGVFQNTYGNGGTLHIFDDINQMTTLAPKEFKKENDLPWLNYIFISINILIFFVATVICASYFRTQMKRN</sequence>
<feature type="chain" id="PRO_5042862484" evidence="2">
    <location>
        <begin position="19"/>
        <end position="176"/>
    </location>
</feature>
<keyword evidence="1" id="KW-0472">Membrane</keyword>
<dbReference type="Gene3D" id="2.60.40.10">
    <property type="entry name" value="Immunoglobulins"/>
    <property type="match status" value="1"/>
</dbReference>
<dbReference type="InterPro" id="IPR013783">
    <property type="entry name" value="Ig-like_fold"/>
</dbReference>
<dbReference type="EMBL" id="JAGTTL010000063">
    <property type="protein sequence ID" value="KAK6291117.1"/>
    <property type="molecule type" value="Genomic_DNA"/>
</dbReference>
<evidence type="ECO:0000256" key="1">
    <source>
        <dbReference type="SAM" id="Phobius"/>
    </source>
</evidence>
<feature type="signal peptide" evidence="2">
    <location>
        <begin position="1"/>
        <end position="18"/>
    </location>
</feature>
<dbReference type="SUPFAM" id="SSF48726">
    <property type="entry name" value="Immunoglobulin"/>
    <property type="match status" value="1"/>
</dbReference>
<organism evidence="3 4">
    <name type="scientific">Coregonus suidteri</name>
    <dbReference type="NCBI Taxonomy" id="861788"/>
    <lineage>
        <taxon>Eukaryota</taxon>
        <taxon>Metazoa</taxon>
        <taxon>Chordata</taxon>
        <taxon>Craniata</taxon>
        <taxon>Vertebrata</taxon>
        <taxon>Euteleostomi</taxon>
        <taxon>Actinopterygii</taxon>
        <taxon>Neopterygii</taxon>
        <taxon>Teleostei</taxon>
        <taxon>Protacanthopterygii</taxon>
        <taxon>Salmoniformes</taxon>
        <taxon>Salmonidae</taxon>
        <taxon>Coregoninae</taxon>
        <taxon>Coregonus</taxon>
    </lineage>
</organism>
<gene>
    <name evidence="3" type="ORF">J4Q44_G00384840</name>
</gene>
<dbReference type="InterPro" id="IPR036179">
    <property type="entry name" value="Ig-like_dom_sf"/>
</dbReference>
<dbReference type="AlphaFoldDB" id="A0AAN8KGT4"/>
<keyword evidence="4" id="KW-1185">Reference proteome</keyword>
<keyword evidence="1" id="KW-1133">Transmembrane helix</keyword>
<feature type="transmembrane region" description="Helical" evidence="1">
    <location>
        <begin position="145"/>
        <end position="169"/>
    </location>
</feature>
<evidence type="ECO:0000313" key="3">
    <source>
        <dbReference type="EMBL" id="KAK6291117.1"/>
    </source>
</evidence>
<comment type="caution">
    <text evidence="3">The sequence shown here is derived from an EMBL/GenBank/DDBJ whole genome shotgun (WGS) entry which is preliminary data.</text>
</comment>
<dbReference type="Proteomes" id="UP001356427">
    <property type="component" value="Unassembled WGS sequence"/>
</dbReference>
<keyword evidence="2" id="KW-0732">Signal</keyword>
<evidence type="ECO:0000256" key="2">
    <source>
        <dbReference type="SAM" id="SignalP"/>
    </source>
</evidence>